<keyword evidence="3" id="KW-1185">Reference proteome</keyword>
<feature type="region of interest" description="Disordered" evidence="1">
    <location>
        <begin position="84"/>
        <end position="103"/>
    </location>
</feature>
<evidence type="ECO:0000313" key="2">
    <source>
        <dbReference type="EMBL" id="OOC58245.1"/>
    </source>
</evidence>
<comment type="caution">
    <text evidence="2">The sequence shown here is derived from an EMBL/GenBank/DDBJ whole genome shotgun (WGS) entry which is preliminary data.</text>
</comment>
<name>A0ABX3JPB3_9BACL</name>
<accession>A0ABX3JPB3</accession>
<reference evidence="2 3" key="1">
    <citation type="submission" date="2016-12" db="EMBL/GenBank/DDBJ databases">
        <title>Genome sequencing and description of Paenibacillus sp. nov. from high altitude lake in the Indian Trans- Himalayas.</title>
        <authorList>
            <person name="Kiran S."/>
            <person name="Swarnkar M.K."/>
            <person name="Rana A."/>
            <person name="Tewari R."/>
            <person name="Gulati A."/>
        </authorList>
    </citation>
    <scope>NUCLEOTIDE SEQUENCE [LARGE SCALE GENOMIC DNA]</scope>
    <source>
        <strain evidence="2 3">IHBB 9951</strain>
    </source>
</reference>
<proteinExistence type="predicted"/>
<feature type="compositionally biased region" description="Polar residues" evidence="1">
    <location>
        <begin position="84"/>
        <end position="95"/>
    </location>
</feature>
<dbReference type="Proteomes" id="UP000189059">
    <property type="component" value="Unassembled WGS sequence"/>
</dbReference>
<organism evidence="2 3">
    <name type="scientific">Paenibacillus ihbetae</name>
    <dbReference type="NCBI Taxonomy" id="1870820"/>
    <lineage>
        <taxon>Bacteria</taxon>
        <taxon>Bacillati</taxon>
        <taxon>Bacillota</taxon>
        <taxon>Bacilli</taxon>
        <taxon>Bacillales</taxon>
        <taxon>Paenibacillaceae</taxon>
        <taxon>Paenibacillus</taxon>
    </lineage>
</organism>
<evidence type="ECO:0000313" key="3">
    <source>
        <dbReference type="Proteomes" id="UP000189059"/>
    </source>
</evidence>
<evidence type="ECO:0000256" key="1">
    <source>
        <dbReference type="SAM" id="MobiDB-lite"/>
    </source>
</evidence>
<dbReference type="EMBL" id="MRVI01000002">
    <property type="protein sequence ID" value="OOC58245.1"/>
    <property type="molecule type" value="Genomic_DNA"/>
</dbReference>
<protein>
    <recommendedName>
        <fullName evidence="4">DUF2508 domain-containing protein</fullName>
    </recommendedName>
</protein>
<sequence length="103" mass="11787">MTRDWQEDRNNCHSFDEDSISAALKYWLERAALEKQRADTLDAAVKEAIDICERMTESDDPLEILEQALIKLQLVASFQLNKGSLNNTSSWSFGETSFKKESL</sequence>
<evidence type="ECO:0008006" key="4">
    <source>
        <dbReference type="Google" id="ProtNLM"/>
    </source>
</evidence>
<gene>
    <name evidence="2" type="ORF">BBD40_21110</name>
</gene>
<dbReference type="RefSeq" id="WP_077569175.1">
    <property type="nucleotide sequence ID" value="NZ_MRVI01000002.1"/>
</dbReference>